<dbReference type="Pfam" id="PF04616">
    <property type="entry name" value="Glyco_hydro_43"/>
    <property type="match status" value="1"/>
</dbReference>
<dbReference type="EMBL" id="BDCR01000001">
    <property type="protein sequence ID" value="GAT61473.1"/>
    <property type="molecule type" value="Genomic_DNA"/>
</dbReference>
<dbReference type="PANTHER" id="PTHR43301:SF3">
    <property type="entry name" value="ARABINAN ENDO-1,5-ALPHA-L-ARABINOSIDASE A-RELATED"/>
    <property type="match status" value="1"/>
</dbReference>
<organism evidence="7 8">
    <name type="scientific">Paludibacter jiangxiensis</name>
    <dbReference type="NCBI Taxonomy" id="681398"/>
    <lineage>
        <taxon>Bacteria</taxon>
        <taxon>Pseudomonadati</taxon>
        <taxon>Bacteroidota</taxon>
        <taxon>Bacteroidia</taxon>
        <taxon>Bacteroidales</taxon>
        <taxon>Paludibacteraceae</taxon>
        <taxon>Paludibacter</taxon>
    </lineage>
</organism>
<evidence type="ECO:0000256" key="6">
    <source>
        <dbReference type="SAM" id="SignalP"/>
    </source>
</evidence>
<proteinExistence type="inferred from homology"/>
<dbReference type="PANTHER" id="PTHR43301">
    <property type="entry name" value="ARABINAN ENDO-1,5-ALPHA-L-ARABINOSIDASE"/>
    <property type="match status" value="1"/>
</dbReference>
<sequence length="318" mass="35897">MKISCFSILVTVSLLFASFTASAKQPVKNAYLFAYFVGNGEDGLHLAYSYDGLEWKALKGGKSFLTPTVGKDRLMRDPSIVQGPDGVFRMVWTSGWWDRGIGYASSKDLVHWSEQQNVPVMEYEPTAKNAWAPELFYDKKSKDYYIFWASTVPSLHPDAPDSATEKGLNHRLYCVTTKDFHSFTPAKLFFDPDFSVIDGAILQKGREYMLFLKNETLRPVQKNIRVTATFDLQKGFVTQVSPPITGKYWAEGPSPLFVGSYIYVYFDKYRDHKYGAVRSKDGATWEDVSGKVSFPKGMRHGTAFQVSSAVLDTLLLVR</sequence>
<evidence type="ECO:0000313" key="8">
    <source>
        <dbReference type="Proteomes" id="UP000076586"/>
    </source>
</evidence>
<accession>A0A170Y382</accession>
<dbReference type="GO" id="GO:0004553">
    <property type="term" value="F:hydrolase activity, hydrolyzing O-glycosyl compounds"/>
    <property type="evidence" value="ECO:0007669"/>
    <property type="project" value="InterPro"/>
</dbReference>
<dbReference type="InterPro" id="IPR006710">
    <property type="entry name" value="Glyco_hydro_43"/>
</dbReference>
<evidence type="ECO:0000256" key="5">
    <source>
        <dbReference type="RuleBase" id="RU361187"/>
    </source>
</evidence>
<dbReference type="Gene3D" id="2.115.10.20">
    <property type="entry name" value="Glycosyl hydrolase domain, family 43"/>
    <property type="match status" value="1"/>
</dbReference>
<protein>
    <submittedName>
        <fullName evidence="7">Beta-galactosidase</fullName>
    </submittedName>
</protein>
<comment type="pathway">
    <text evidence="1">Glycan metabolism; L-arabinan degradation.</text>
</comment>
<keyword evidence="4 5" id="KW-0326">Glycosidase</keyword>
<gene>
    <name evidence="7" type="ORF">PJIAN_152</name>
</gene>
<evidence type="ECO:0000256" key="2">
    <source>
        <dbReference type="ARBA" id="ARBA00009865"/>
    </source>
</evidence>
<comment type="similarity">
    <text evidence="2 5">Belongs to the glycosyl hydrolase 43 family.</text>
</comment>
<keyword evidence="3 5" id="KW-0378">Hydrolase</keyword>
<dbReference type="AlphaFoldDB" id="A0A170Y382"/>
<reference evidence="8" key="2">
    <citation type="journal article" date="2017" name="Genome Announc.">
        <title>Draft genome sequence of Paludibacter jiangxiensis NM7(T), a propionate-producing fermentative bacterium.</title>
        <authorList>
            <person name="Qiu Y.-L."/>
            <person name="Tourlousse D.M."/>
            <person name="Matsuura N."/>
            <person name="Ohashi A."/>
            <person name="Sekiguchi Y."/>
        </authorList>
    </citation>
    <scope>NUCLEOTIDE SEQUENCE [LARGE SCALE GENOMIC DNA]</scope>
    <source>
        <strain evidence="8">NM7</strain>
    </source>
</reference>
<keyword evidence="8" id="KW-1185">Reference proteome</keyword>
<evidence type="ECO:0000256" key="1">
    <source>
        <dbReference type="ARBA" id="ARBA00004834"/>
    </source>
</evidence>
<comment type="caution">
    <text evidence="7">The sequence shown here is derived from an EMBL/GenBank/DDBJ whole genome shotgun (WGS) entry which is preliminary data.</text>
</comment>
<dbReference type="GO" id="GO:0005975">
    <property type="term" value="P:carbohydrate metabolic process"/>
    <property type="evidence" value="ECO:0007669"/>
    <property type="project" value="InterPro"/>
</dbReference>
<keyword evidence="6" id="KW-0732">Signal</keyword>
<name>A0A170Y382_9BACT</name>
<evidence type="ECO:0000256" key="4">
    <source>
        <dbReference type="ARBA" id="ARBA00023295"/>
    </source>
</evidence>
<dbReference type="OrthoDB" id="9758923at2"/>
<dbReference type="STRING" id="681398.PJIAN_152"/>
<dbReference type="SUPFAM" id="SSF75005">
    <property type="entry name" value="Arabinanase/levansucrase/invertase"/>
    <property type="match status" value="1"/>
</dbReference>
<reference evidence="8" key="1">
    <citation type="submission" date="2016-04" db="EMBL/GenBank/DDBJ databases">
        <title>Draft genome sequence of Paludibacter jiangxiensis strain NM7.</title>
        <authorList>
            <person name="Qiu Y."/>
            <person name="Matsuura N."/>
            <person name="Ohashi A."/>
            <person name="Tourlousse M.D."/>
            <person name="Sekiguchi Y."/>
        </authorList>
    </citation>
    <scope>NUCLEOTIDE SEQUENCE [LARGE SCALE GENOMIC DNA]</scope>
    <source>
        <strain evidence="8">NM7</strain>
    </source>
</reference>
<dbReference type="CDD" id="cd08983">
    <property type="entry name" value="GH43_Bt3655-like"/>
    <property type="match status" value="1"/>
</dbReference>
<dbReference type="InterPro" id="IPR023296">
    <property type="entry name" value="Glyco_hydro_beta-prop_sf"/>
</dbReference>
<evidence type="ECO:0000313" key="7">
    <source>
        <dbReference type="EMBL" id="GAT61473.1"/>
    </source>
</evidence>
<evidence type="ECO:0000256" key="3">
    <source>
        <dbReference type="ARBA" id="ARBA00022801"/>
    </source>
</evidence>
<dbReference type="Proteomes" id="UP000076586">
    <property type="component" value="Unassembled WGS sequence"/>
</dbReference>
<dbReference type="InterPro" id="IPR050727">
    <property type="entry name" value="GH43_arabinanases"/>
</dbReference>
<feature type="signal peptide" evidence="6">
    <location>
        <begin position="1"/>
        <end position="23"/>
    </location>
</feature>
<feature type="chain" id="PRO_5007904762" evidence="6">
    <location>
        <begin position="24"/>
        <end position="318"/>
    </location>
</feature>